<dbReference type="AlphaFoldDB" id="A0A6M3JDX4"/>
<proteinExistence type="predicted"/>
<gene>
    <name evidence="1" type="ORF">MM415A09376_0001</name>
</gene>
<accession>A0A6M3JDX4</accession>
<name>A0A6M3JDX4_9ZZZZ</name>
<sequence>MKRGDKVSFYGERKVYHRAAFEEGVYFATLCGRWADKILPDDTTLVPCKVCEKAWQRGLCGDRLADTSK</sequence>
<protein>
    <submittedName>
        <fullName evidence="1">Uncharacterized protein</fullName>
    </submittedName>
</protein>
<dbReference type="EMBL" id="MT141581">
    <property type="protein sequence ID" value="QJA68046.1"/>
    <property type="molecule type" value="Genomic_DNA"/>
</dbReference>
<evidence type="ECO:0000313" key="1">
    <source>
        <dbReference type="EMBL" id="QJA68046.1"/>
    </source>
</evidence>
<reference evidence="1" key="1">
    <citation type="submission" date="2020-03" db="EMBL/GenBank/DDBJ databases">
        <title>The deep terrestrial virosphere.</title>
        <authorList>
            <person name="Holmfeldt K."/>
            <person name="Nilsson E."/>
            <person name="Simone D."/>
            <person name="Lopez-Fernandez M."/>
            <person name="Wu X."/>
            <person name="de Brujin I."/>
            <person name="Lundin D."/>
            <person name="Andersson A."/>
            <person name="Bertilsson S."/>
            <person name="Dopson M."/>
        </authorList>
    </citation>
    <scope>NUCLEOTIDE SEQUENCE</scope>
    <source>
        <strain evidence="1">MM415A09376</strain>
    </source>
</reference>
<organism evidence="1">
    <name type="scientific">viral metagenome</name>
    <dbReference type="NCBI Taxonomy" id="1070528"/>
    <lineage>
        <taxon>unclassified sequences</taxon>
        <taxon>metagenomes</taxon>
        <taxon>organismal metagenomes</taxon>
    </lineage>
</organism>